<keyword evidence="3" id="KW-1185">Reference proteome</keyword>
<feature type="transmembrane region" description="Helical" evidence="1">
    <location>
        <begin position="273"/>
        <end position="291"/>
    </location>
</feature>
<evidence type="ECO:0000313" key="3">
    <source>
        <dbReference type="Proteomes" id="UP001565243"/>
    </source>
</evidence>
<feature type="transmembrane region" description="Helical" evidence="1">
    <location>
        <begin position="297"/>
        <end position="314"/>
    </location>
</feature>
<proteinExistence type="predicted"/>
<name>A0ABV4E2X7_9GAMM</name>
<dbReference type="RefSeq" id="WP_369894698.1">
    <property type="nucleotide sequence ID" value="NZ_JBGFFX010000001.1"/>
</dbReference>
<dbReference type="Pfam" id="PF06779">
    <property type="entry name" value="MFS_4"/>
    <property type="match status" value="1"/>
</dbReference>
<feature type="transmembrane region" description="Helical" evidence="1">
    <location>
        <begin position="170"/>
        <end position="189"/>
    </location>
</feature>
<dbReference type="InterPro" id="IPR010645">
    <property type="entry name" value="MFS_4"/>
</dbReference>
<dbReference type="Proteomes" id="UP001565243">
    <property type="component" value="Unassembled WGS sequence"/>
</dbReference>
<dbReference type="Gene3D" id="1.20.1250.20">
    <property type="entry name" value="MFS general substrate transporter like domains"/>
    <property type="match status" value="2"/>
</dbReference>
<feature type="transmembrane region" description="Helical" evidence="1">
    <location>
        <begin position="78"/>
        <end position="102"/>
    </location>
</feature>
<feature type="transmembrane region" description="Helical" evidence="1">
    <location>
        <begin position="108"/>
        <end position="130"/>
    </location>
</feature>
<feature type="transmembrane region" description="Helical" evidence="1">
    <location>
        <begin position="12"/>
        <end position="33"/>
    </location>
</feature>
<gene>
    <name evidence="2" type="ORF">AB6T85_02265</name>
</gene>
<dbReference type="SUPFAM" id="SSF103473">
    <property type="entry name" value="MFS general substrate transporter"/>
    <property type="match status" value="1"/>
</dbReference>
<dbReference type="PANTHER" id="PTHR23537">
    <property type="match status" value="1"/>
</dbReference>
<protein>
    <submittedName>
        <fullName evidence="2">YbfB/YjiJ family MFS transporter</fullName>
    </submittedName>
</protein>
<feature type="transmembrane region" description="Helical" evidence="1">
    <location>
        <begin position="137"/>
        <end position="158"/>
    </location>
</feature>
<dbReference type="InterPro" id="IPR036259">
    <property type="entry name" value="MFS_trans_sf"/>
</dbReference>
<feature type="transmembrane region" description="Helical" evidence="1">
    <location>
        <begin position="210"/>
        <end position="233"/>
    </location>
</feature>
<feature type="transmembrane region" description="Helical" evidence="1">
    <location>
        <begin position="363"/>
        <end position="381"/>
    </location>
</feature>
<feature type="transmembrane region" description="Helical" evidence="1">
    <location>
        <begin position="326"/>
        <end position="343"/>
    </location>
</feature>
<accession>A0ABV4E2X7</accession>
<organism evidence="2 3">
    <name type="scientific">Erwinia aeris</name>
    <dbReference type="NCBI Taxonomy" id="3239803"/>
    <lineage>
        <taxon>Bacteria</taxon>
        <taxon>Pseudomonadati</taxon>
        <taxon>Pseudomonadota</taxon>
        <taxon>Gammaproteobacteria</taxon>
        <taxon>Enterobacterales</taxon>
        <taxon>Erwiniaceae</taxon>
        <taxon>Erwinia</taxon>
    </lineage>
</organism>
<dbReference type="PANTHER" id="PTHR23537:SF1">
    <property type="entry name" value="SUGAR TRANSPORTER"/>
    <property type="match status" value="1"/>
</dbReference>
<reference evidence="2 3" key="1">
    <citation type="submission" date="2024-07" db="EMBL/GenBank/DDBJ databases">
        <authorList>
            <person name="Hebao G."/>
        </authorList>
    </citation>
    <scope>NUCLEOTIDE SEQUENCE [LARGE SCALE GENOMIC DNA]</scope>
    <source>
        <strain evidence="2 3">ACCC 02193</strain>
    </source>
</reference>
<keyword evidence="1" id="KW-1133">Transmembrane helix</keyword>
<feature type="transmembrane region" description="Helical" evidence="1">
    <location>
        <begin position="245"/>
        <end position="266"/>
    </location>
</feature>
<evidence type="ECO:0000256" key="1">
    <source>
        <dbReference type="SAM" id="Phobius"/>
    </source>
</evidence>
<comment type="caution">
    <text evidence="2">The sequence shown here is derived from an EMBL/GenBank/DDBJ whole genome shotgun (WGS) entry which is preliminary data.</text>
</comment>
<keyword evidence="1" id="KW-0472">Membrane</keyword>
<sequence length="385" mass="40097">MSTQASQYTGAPGVMLTGIITLVAVMGIGRFSLTPQIPLMIEDGFLTLSSAGILAAMNYIGYLLGAIHVSKLKRHHTFYLKTGLMATVLVTLLSAATSSFMLQCLFRFVSGVGGAWALIIVTSWTQLVLAGKQAPKLSAAVFTGPGVGITLTGVLAWAMACLGFHASQAWLVYGVVATIAALMIFTRLPKTLATTNGKIKPEPLNRNLKLLLAAYSLAGFGYILPATFLSQMAHAIFTVGNQAAFFWPLFGLAAVAGVLLVIAFAARIRTQPALVTAMIVQGAGVASVVFFHDAKGLLIATLLTGLGFLSIMQLSMRLAREVTQGAVARTVAVLTSGYATGQLTGPLMSSLSVTLFHSLEPALLLAAAGLVAGGILVLLGIKNTA</sequence>
<feature type="transmembrane region" description="Helical" evidence="1">
    <location>
        <begin position="45"/>
        <end position="66"/>
    </location>
</feature>
<evidence type="ECO:0000313" key="2">
    <source>
        <dbReference type="EMBL" id="MEY8769267.1"/>
    </source>
</evidence>
<keyword evidence="1" id="KW-0812">Transmembrane</keyword>
<dbReference type="EMBL" id="JBGFFX010000001">
    <property type="protein sequence ID" value="MEY8769267.1"/>
    <property type="molecule type" value="Genomic_DNA"/>
</dbReference>